<proteinExistence type="predicted"/>
<dbReference type="SUPFAM" id="SSF103642">
    <property type="entry name" value="Sec-C motif"/>
    <property type="match status" value="1"/>
</dbReference>
<evidence type="ECO:0000313" key="2">
    <source>
        <dbReference type="Proteomes" id="UP000284908"/>
    </source>
</evidence>
<reference evidence="1 2" key="1">
    <citation type="submission" date="2018-09" db="EMBL/GenBank/DDBJ databases">
        <authorList>
            <person name="Le Fleche-Mateos A."/>
        </authorList>
    </citation>
    <scope>NUCLEOTIDE SEQUENCE [LARGE SCALE GENOMIC DNA]</scope>
    <source>
        <strain evidence="1 2">DSM 27399</strain>
    </source>
</reference>
<dbReference type="EMBL" id="RAHH01000030">
    <property type="protein sequence ID" value="RJT39125.1"/>
    <property type="molecule type" value="Genomic_DNA"/>
</dbReference>
<dbReference type="OrthoDB" id="570299at2"/>
<evidence type="ECO:0000313" key="1">
    <source>
        <dbReference type="EMBL" id="RJT39125.1"/>
    </source>
</evidence>
<protein>
    <recommendedName>
        <fullName evidence="3">Preprotein translocase subunit SecA</fullName>
    </recommendedName>
</protein>
<organism evidence="1 2">
    <name type="scientific">Rahnella woolbedingensis</name>
    <dbReference type="NCBI Taxonomy" id="1510574"/>
    <lineage>
        <taxon>Bacteria</taxon>
        <taxon>Pseudomonadati</taxon>
        <taxon>Pseudomonadota</taxon>
        <taxon>Gammaproteobacteria</taxon>
        <taxon>Enterobacterales</taxon>
        <taxon>Yersiniaceae</taxon>
        <taxon>Rahnella</taxon>
    </lineage>
</organism>
<dbReference type="InterPro" id="IPR004027">
    <property type="entry name" value="SEC_C_motif"/>
</dbReference>
<dbReference type="Gene3D" id="3.10.450.50">
    <property type="match status" value="1"/>
</dbReference>
<gene>
    <name evidence="1" type="ORF">D6C13_20720</name>
</gene>
<dbReference type="AlphaFoldDB" id="A0A419N3U7"/>
<sequence>MLRKITKNTGFNSSEEKLIDLADTAFMGLWSYANIYSDEGYSKNKTGKEVCDLIVVFDKDVIIFSDKNIKFNSTKTLEVAWKRWYKKSVLESSDQLYGAENFIKRYPSRIFLDKECKNSLPFEIHNDFKFHLIGVINNVSRVAQDFYDSIAPGSSPTLFNAFVFDGVECLEFPFCIGDIDRSKTFIHFFDETSLSIVLTELNTTSDFLDYIKERERVVRIGALKVSPGEEEILATYLMNNKKILNEDFLKDENFAILPENEWCYYRSTHWFKYSQAMKKGSEYWDDLIRIFSDSILSSNVGFFKEHDFMTHELAVRELAKESRKSRYFLSRSYVEKFEKSHSRKPSARLVESLDEKGKFYLFLFFPRNISDSDADYRHARVGCIYAYIPYVLNKYDSVDKLCVIATEPNGCPIRSEDLVYINRTFSNKKINQRELNDLLKKHSVTFDVEYTKNNHLDGDIGYLLTIEEVKNEIIMKDLSRRFSRKNINMTKIKVGRNEPCPCGSGNKYKKCHGK</sequence>
<dbReference type="Pfam" id="PF02810">
    <property type="entry name" value="SEC-C"/>
    <property type="match status" value="1"/>
</dbReference>
<dbReference type="Proteomes" id="UP000284908">
    <property type="component" value="Unassembled WGS sequence"/>
</dbReference>
<name>A0A419N3U7_9GAMM</name>
<accession>A0A419N3U7</accession>
<evidence type="ECO:0008006" key="3">
    <source>
        <dbReference type="Google" id="ProtNLM"/>
    </source>
</evidence>
<comment type="caution">
    <text evidence="1">The sequence shown here is derived from an EMBL/GenBank/DDBJ whole genome shotgun (WGS) entry which is preliminary data.</text>
</comment>
<keyword evidence="2" id="KW-1185">Reference proteome</keyword>